<proteinExistence type="predicted"/>
<protein>
    <submittedName>
        <fullName evidence="2">Methyltransferase type 11</fullName>
    </submittedName>
</protein>
<name>D6ZBF7_SEGRD</name>
<dbReference type="GO" id="GO:0008757">
    <property type="term" value="F:S-adenosylmethionine-dependent methyltransferase activity"/>
    <property type="evidence" value="ECO:0007669"/>
    <property type="project" value="InterPro"/>
</dbReference>
<dbReference type="KEGG" id="srt:Srot_2470"/>
<dbReference type="RefSeq" id="WP_013139359.1">
    <property type="nucleotide sequence ID" value="NC_014168.1"/>
</dbReference>
<evidence type="ECO:0000313" key="2">
    <source>
        <dbReference type="EMBL" id="ADG98909.1"/>
    </source>
</evidence>
<gene>
    <name evidence="2" type="ordered locus">Srot_2470</name>
</gene>
<dbReference type="Pfam" id="PF08241">
    <property type="entry name" value="Methyltransf_11"/>
    <property type="match status" value="1"/>
</dbReference>
<feature type="domain" description="Methyltransferase type 11" evidence="1">
    <location>
        <begin position="52"/>
        <end position="144"/>
    </location>
</feature>
<dbReference type="EMBL" id="CP001958">
    <property type="protein sequence ID" value="ADG98909.1"/>
    <property type="molecule type" value="Genomic_DNA"/>
</dbReference>
<dbReference type="STRING" id="640132.Srot_2470"/>
<evidence type="ECO:0000313" key="3">
    <source>
        <dbReference type="Proteomes" id="UP000002247"/>
    </source>
</evidence>
<dbReference type="CDD" id="cd02440">
    <property type="entry name" value="AdoMet_MTases"/>
    <property type="match status" value="1"/>
</dbReference>
<accession>D6ZBF7</accession>
<keyword evidence="2" id="KW-0808">Transferase</keyword>
<organism evidence="2 3">
    <name type="scientific">Segniliparus rotundus (strain ATCC BAA-972 / CDC 1076 / CIP 108378 / DSM 44985 / JCM 13578)</name>
    <dbReference type="NCBI Taxonomy" id="640132"/>
    <lineage>
        <taxon>Bacteria</taxon>
        <taxon>Bacillati</taxon>
        <taxon>Actinomycetota</taxon>
        <taxon>Actinomycetes</taxon>
        <taxon>Mycobacteriales</taxon>
        <taxon>Segniliparaceae</taxon>
        <taxon>Segniliparus</taxon>
    </lineage>
</organism>
<dbReference type="SUPFAM" id="SSF53335">
    <property type="entry name" value="S-adenosyl-L-methionine-dependent methyltransferases"/>
    <property type="match status" value="1"/>
</dbReference>
<dbReference type="HOGENOM" id="CLU_049749_5_1_11"/>
<evidence type="ECO:0000259" key="1">
    <source>
        <dbReference type="Pfam" id="PF08241"/>
    </source>
</evidence>
<keyword evidence="2" id="KW-0489">Methyltransferase</keyword>
<dbReference type="InterPro" id="IPR029063">
    <property type="entry name" value="SAM-dependent_MTases_sf"/>
</dbReference>
<dbReference type="OrthoDB" id="5174037at2"/>
<dbReference type="InterPro" id="IPR013216">
    <property type="entry name" value="Methyltransf_11"/>
</dbReference>
<dbReference type="Gene3D" id="3.40.50.150">
    <property type="entry name" value="Vaccinia Virus protein VP39"/>
    <property type="match status" value="1"/>
</dbReference>
<sequence length="247" mass="27442">MAAGDPEITDAYSANAAFWTQIIREGRDKYQTGLVDRALFEAIGPCEGKAFLDAGCGEGYFSRELARRSAGHVHAVDACAELVAAARDLPDPAITYHVADIAALPLPDNSVDVVVANRLPHGLADPGKRFFEFARALRPGGRLVSLALHPCYYTARDSQNEKPPLDEYFEGRMVVQHFEVDGLVSPEPSVQRFFSLEEHVSMILRAGFVITGLTEPRPTPEQFDTDPWWQEHYTRPLFLLLQCRLDA</sequence>
<reference evidence="2 3" key="1">
    <citation type="journal article" date="2010" name="Stand. Genomic Sci.">
        <title>Complete genome sequence of Segniliparus rotundus type strain (CDC 1076).</title>
        <authorList>
            <person name="Sikorski J."/>
            <person name="Lapidus A."/>
            <person name="Copeland A."/>
            <person name="Misra M."/>
            <person name="Glavina Del Rio T."/>
            <person name="Nolan M."/>
            <person name="Lucas S."/>
            <person name="Chen F."/>
            <person name="Tice H."/>
            <person name="Cheng J.F."/>
            <person name="Jando M."/>
            <person name="Schneider S."/>
            <person name="Bruce D."/>
            <person name="Goodwin L."/>
            <person name="Pitluck S."/>
            <person name="Liolios K."/>
            <person name="Mikhailova N."/>
            <person name="Pati A."/>
            <person name="Ivanova N."/>
            <person name="Mavromatis K."/>
            <person name="Chen A."/>
            <person name="Palaniappan K."/>
            <person name="Chertkov O."/>
            <person name="Land M."/>
            <person name="Hauser L."/>
            <person name="Chang Y.J."/>
            <person name="Jeffries C.D."/>
            <person name="Brettin T."/>
            <person name="Detter J.C."/>
            <person name="Han C."/>
            <person name="Rohde M."/>
            <person name="Goker M."/>
            <person name="Bristow J."/>
            <person name="Eisen J.A."/>
            <person name="Markowitz V."/>
            <person name="Hugenholtz P."/>
            <person name="Kyrpides N.C."/>
            <person name="Klenk H.P."/>
        </authorList>
    </citation>
    <scope>NUCLEOTIDE SEQUENCE [LARGE SCALE GENOMIC DNA]</scope>
    <source>
        <strain evidence="3">ATCC BAA-972 / CDC 1076 / CIP 108378 / DSM 44985 / JCM 13578</strain>
    </source>
</reference>
<dbReference type="eggNOG" id="COG2226">
    <property type="taxonomic scope" value="Bacteria"/>
</dbReference>
<dbReference type="AlphaFoldDB" id="D6ZBF7"/>
<dbReference type="GO" id="GO:0032259">
    <property type="term" value="P:methylation"/>
    <property type="evidence" value="ECO:0007669"/>
    <property type="project" value="UniProtKB-KW"/>
</dbReference>
<dbReference type="Proteomes" id="UP000002247">
    <property type="component" value="Chromosome"/>
</dbReference>
<keyword evidence="3" id="KW-1185">Reference proteome</keyword>
<dbReference type="PANTHER" id="PTHR43591">
    <property type="entry name" value="METHYLTRANSFERASE"/>
    <property type="match status" value="1"/>
</dbReference>